<name>F0F3F4_9BACT</name>
<dbReference type="Proteomes" id="UP000005697">
    <property type="component" value="Unassembled WGS sequence"/>
</dbReference>
<dbReference type="AlphaFoldDB" id="F0F3F4"/>
<keyword evidence="2" id="KW-1185">Reference proteome</keyword>
<gene>
    <name evidence="1" type="ORF">HMPREF9141_0120</name>
</gene>
<evidence type="ECO:0000313" key="1">
    <source>
        <dbReference type="EMBL" id="EGC21370.1"/>
    </source>
</evidence>
<proteinExistence type="predicted"/>
<organism evidence="1 2">
    <name type="scientific">Prevotella multiformis DSM 16608</name>
    <dbReference type="NCBI Taxonomy" id="888743"/>
    <lineage>
        <taxon>Bacteria</taxon>
        <taxon>Pseudomonadati</taxon>
        <taxon>Bacteroidota</taxon>
        <taxon>Bacteroidia</taxon>
        <taxon>Bacteroidales</taxon>
        <taxon>Prevotellaceae</taxon>
        <taxon>Prevotella</taxon>
    </lineage>
</organism>
<reference evidence="1 2" key="1">
    <citation type="submission" date="2011-01" db="EMBL/GenBank/DDBJ databases">
        <authorList>
            <person name="Muzny D."/>
            <person name="Qin X."/>
            <person name="Deng J."/>
            <person name="Jiang H."/>
            <person name="Liu Y."/>
            <person name="Qu J."/>
            <person name="Song X.-Z."/>
            <person name="Zhang L."/>
            <person name="Thornton R."/>
            <person name="Coyle M."/>
            <person name="Francisco L."/>
            <person name="Jackson L."/>
            <person name="Javaid M."/>
            <person name="Korchina V."/>
            <person name="Kovar C."/>
            <person name="Mata R."/>
            <person name="Mathew T."/>
            <person name="Ngo R."/>
            <person name="Nguyen L."/>
            <person name="Nguyen N."/>
            <person name="Okwuonu G."/>
            <person name="Ongeri F."/>
            <person name="Pham C."/>
            <person name="Simmons D."/>
            <person name="Wilczek-Boney K."/>
            <person name="Hale W."/>
            <person name="Jakkamsetti A."/>
            <person name="Pham P."/>
            <person name="Ruth R."/>
            <person name="San Lucas F."/>
            <person name="Warren J."/>
            <person name="Zhang J."/>
            <person name="Zhao Z."/>
            <person name="Zhou C."/>
            <person name="Zhu D."/>
            <person name="Lee S."/>
            <person name="Bess C."/>
            <person name="Blankenburg K."/>
            <person name="Forbes L."/>
            <person name="Fu Q."/>
            <person name="Gubbala S."/>
            <person name="Hirani K."/>
            <person name="Jayaseelan J.C."/>
            <person name="Lara F."/>
            <person name="Munidasa M."/>
            <person name="Palculict T."/>
            <person name="Patil S."/>
            <person name="Pu L.-L."/>
            <person name="Saada N."/>
            <person name="Tang L."/>
            <person name="Weissenberger G."/>
            <person name="Zhu Y."/>
            <person name="Hemphill L."/>
            <person name="Shang Y."/>
            <person name="Youmans B."/>
            <person name="Ayvaz T."/>
            <person name="Ross M."/>
            <person name="Santibanez J."/>
            <person name="Aqrawi P."/>
            <person name="Gross S."/>
            <person name="Joshi V."/>
            <person name="Fowler G."/>
            <person name="Nazareth L."/>
            <person name="Reid J."/>
            <person name="Worley K."/>
            <person name="Petrosino J."/>
            <person name="Highlander S."/>
            <person name="Gibbs R."/>
        </authorList>
    </citation>
    <scope>NUCLEOTIDE SEQUENCE [LARGE SCALE GENOMIC DNA]</scope>
    <source>
        <strain evidence="1 2">DSM 16608</strain>
    </source>
</reference>
<protein>
    <submittedName>
        <fullName evidence="1">Uncharacterized protein</fullName>
    </submittedName>
</protein>
<sequence>MTGTGTPAEGGKSGASCHCPACRKRLTSGLCGRELLNGGKTRQAMCQLVTDARHLGIKNGLP</sequence>
<dbReference type="EMBL" id="AEWX01000001">
    <property type="protein sequence ID" value="EGC21370.1"/>
    <property type="molecule type" value="Genomic_DNA"/>
</dbReference>
<dbReference type="HOGENOM" id="CLU_2900444_0_0_10"/>
<accession>F0F3F4</accession>
<comment type="caution">
    <text evidence="1">The sequence shown here is derived from an EMBL/GenBank/DDBJ whole genome shotgun (WGS) entry which is preliminary data.</text>
</comment>
<evidence type="ECO:0000313" key="2">
    <source>
        <dbReference type="Proteomes" id="UP000005697"/>
    </source>
</evidence>